<evidence type="ECO:0000313" key="2">
    <source>
        <dbReference type="EMBL" id="PWB93606.1"/>
    </source>
</evidence>
<comment type="caution">
    <text evidence="2">The sequence shown here is derived from an EMBL/GenBank/DDBJ whole genome shotgun (WGS) entry which is preliminary data.</text>
</comment>
<gene>
    <name evidence="2" type="ORF">C5689_12090</name>
</gene>
<keyword evidence="3" id="KW-1185">Reference proteome</keyword>
<dbReference type="InterPro" id="IPR018637">
    <property type="entry name" value="DUF2059"/>
</dbReference>
<dbReference type="EMBL" id="PUIV01000018">
    <property type="protein sequence ID" value="PWB93606.1"/>
    <property type="molecule type" value="Genomic_DNA"/>
</dbReference>
<sequence length="221" mass="24206">MRSASARSGFCARCARRSTLISRPAKRSAEQSLLPRASTVALSGARVLAYDMRAFHREDCMRLFFASFAVLLTLCGAPARADDRGERIAVAKELLVAMHVTDTAKQMLPALMEQIKSLLGTQNPKLEKDLAEISPRMQAKFIASLDELTGQMAAIYADNFSVAELRDVLSFYKSPTGSKLAVKMGQLAKSGMEIGKAWGVRVGESLQTDLKSELRKRGYSI</sequence>
<proteinExistence type="predicted"/>
<organism evidence="2 3">
    <name type="scientific">Methylosinus sporium</name>
    <dbReference type="NCBI Taxonomy" id="428"/>
    <lineage>
        <taxon>Bacteria</taxon>
        <taxon>Pseudomonadati</taxon>
        <taxon>Pseudomonadota</taxon>
        <taxon>Alphaproteobacteria</taxon>
        <taxon>Hyphomicrobiales</taxon>
        <taxon>Methylocystaceae</taxon>
        <taxon>Methylosinus</taxon>
    </lineage>
</organism>
<reference evidence="2 3" key="1">
    <citation type="journal article" date="2018" name="Appl. Microbiol. Biotechnol.">
        <title>Co-cultivation of the strictly anaerobic methanogen Methanosarcina barkeri with aerobic methanotrophs in an oxygen-limited membrane bioreactor.</title>
        <authorList>
            <person name="In 't Zandt M.H."/>
            <person name="van den Bosch T.J.M."/>
            <person name="Rijkers R."/>
            <person name="van Kessel M.A.H.J."/>
            <person name="Jetten M.S.M."/>
            <person name="Welte C.U."/>
        </authorList>
    </citation>
    <scope>NUCLEOTIDE SEQUENCE [LARGE SCALE GENOMIC DNA]</scope>
    <source>
        <strain evidence="2 3">DSM 17706</strain>
    </source>
</reference>
<protein>
    <recommendedName>
        <fullName evidence="1">DUF2059 domain-containing protein</fullName>
    </recommendedName>
</protein>
<feature type="domain" description="DUF2059" evidence="1">
    <location>
        <begin position="146"/>
        <end position="202"/>
    </location>
</feature>
<accession>A0A2U1SPR5</accession>
<evidence type="ECO:0000313" key="3">
    <source>
        <dbReference type="Proteomes" id="UP000245137"/>
    </source>
</evidence>
<name>A0A2U1SPR5_METSR</name>
<evidence type="ECO:0000259" key="1">
    <source>
        <dbReference type="Pfam" id="PF09832"/>
    </source>
</evidence>
<dbReference type="AlphaFoldDB" id="A0A2U1SPR5"/>
<dbReference type="Pfam" id="PF09832">
    <property type="entry name" value="DUF2059"/>
    <property type="match status" value="1"/>
</dbReference>
<dbReference type="Proteomes" id="UP000245137">
    <property type="component" value="Unassembled WGS sequence"/>
</dbReference>